<evidence type="ECO:0000259" key="1">
    <source>
        <dbReference type="PROSITE" id="PS51746"/>
    </source>
</evidence>
<gene>
    <name evidence="2" type="ORF">A4V03_09565</name>
</gene>
<dbReference type="RefSeq" id="WP_065538755.1">
    <property type="nucleotide sequence ID" value="NZ_CARILY010000081.1"/>
</dbReference>
<keyword evidence="3" id="KW-1185">Reference proteome</keyword>
<dbReference type="OrthoDB" id="9801841at2"/>
<dbReference type="PROSITE" id="PS51746">
    <property type="entry name" value="PPM_2"/>
    <property type="match status" value="1"/>
</dbReference>
<dbReference type="Gene3D" id="3.60.40.10">
    <property type="entry name" value="PPM-type phosphatase domain"/>
    <property type="match status" value="1"/>
</dbReference>
<evidence type="ECO:0000313" key="2">
    <source>
        <dbReference type="EMBL" id="ANU57787.1"/>
    </source>
</evidence>
<name>A0A1C7H2M3_9BACE</name>
<dbReference type="KEGG" id="bcae:A4V03_09565"/>
<reference evidence="3" key="1">
    <citation type="submission" date="2016-04" db="EMBL/GenBank/DDBJ databases">
        <title>Complete Genome Sequences of Twelve Strains of a Stable Defined Moderately Diverse Mouse Microbiota 2 (sDMDMm2).</title>
        <authorList>
            <person name="Uchimura Y."/>
            <person name="Wyss M."/>
            <person name="Brugiroux S."/>
            <person name="Limenitakis J.P."/>
            <person name="Stecher B."/>
            <person name="McCoy K.D."/>
            <person name="Macpherson A.J."/>
        </authorList>
    </citation>
    <scope>NUCLEOTIDE SEQUENCE [LARGE SCALE GENOMIC DNA]</scope>
    <source>
        <strain evidence="3">I48</strain>
    </source>
</reference>
<dbReference type="AlphaFoldDB" id="A0A1C7H2M3"/>
<dbReference type="Proteomes" id="UP000092631">
    <property type="component" value="Chromosome"/>
</dbReference>
<protein>
    <submittedName>
        <fullName evidence="2">Serine/threonine protein phosphatase</fullName>
    </submittedName>
</protein>
<dbReference type="Pfam" id="PF13672">
    <property type="entry name" value="PP2C_2"/>
    <property type="match status" value="1"/>
</dbReference>
<sequence>MKIDSFSIEGIHYSNEDSLSVHQLTPNKAVVVLADGMGGLTFGKEAADLIISTITAFICEHVERLPIQELLGKALEYADETICQKSMGTHSKMGAAVAIAFIDDNNIHYTWQGNVRIYLFNHDKAEQLTTDHILDAGYGKYLLTRCIKGAGLRTDIPYQCREVNAGNVLLLCTDGFYKQTEVNQMTDTTFLINKEYEDDASFIKIVL</sequence>
<dbReference type="SUPFAM" id="SSF81606">
    <property type="entry name" value="PP2C-like"/>
    <property type="match status" value="1"/>
</dbReference>
<evidence type="ECO:0000313" key="3">
    <source>
        <dbReference type="Proteomes" id="UP000092631"/>
    </source>
</evidence>
<dbReference type="EMBL" id="CP015401">
    <property type="protein sequence ID" value="ANU57787.1"/>
    <property type="molecule type" value="Genomic_DNA"/>
</dbReference>
<dbReference type="SMART" id="SM00332">
    <property type="entry name" value="PP2Cc"/>
    <property type="match status" value="1"/>
</dbReference>
<feature type="domain" description="PPM-type phosphatase" evidence="1">
    <location>
        <begin position="2"/>
        <end position="207"/>
    </location>
</feature>
<dbReference type="GeneID" id="82187386"/>
<organism evidence="2 3">
    <name type="scientific">Bacteroides caecimuris</name>
    <dbReference type="NCBI Taxonomy" id="1796613"/>
    <lineage>
        <taxon>Bacteria</taxon>
        <taxon>Pseudomonadati</taxon>
        <taxon>Bacteroidota</taxon>
        <taxon>Bacteroidia</taxon>
        <taxon>Bacteroidales</taxon>
        <taxon>Bacteroidaceae</taxon>
        <taxon>Bacteroides</taxon>
    </lineage>
</organism>
<proteinExistence type="predicted"/>
<dbReference type="InterPro" id="IPR036457">
    <property type="entry name" value="PPM-type-like_dom_sf"/>
</dbReference>
<accession>A0A1C7H2M3</accession>
<dbReference type="InterPro" id="IPR001932">
    <property type="entry name" value="PPM-type_phosphatase-like_dom"/>
</dbReference>